<accession>A0A6J1NFD0</accession>
<dbReference type="Proteomes" id="UP001652582">
    <property type="component" value="Chromosome 3"/>
</dbReference>
<dbReference type="GO" id="GO:0005689">
    <property type="term" value="C:U12-type spliceosomal complex"/>
    <property type="evidence" value="ECO:0007669"/>
    <property type="project" value="TreeGrafter"/>
</dbReference>
<dbReference type="RefSeq" id="XP_023946480.2">
    <property type="nucleotide sequence ID" value="XM_024090712.2"/>
</dbReference>
<sequence>MEEIAEVAETLSHDDLLEITKSSLVNLLRSDSLLSDLPSDIILEEIISLTAVEHGQSISITIFRENEPSLKVIVAQNATVRELKKAIARHFEIHQQRTGNKVKISWKYIWRTYDLSFDSIILDDNSSFISNYGVTNKVTLNFKKKRKKPKQ</sequence>
<dbReference type="CDD" id="cd17058">
    <property type="entry name" value="Ubl_SNRNP25"/>
    <property type="match status" value="1"/>
</dbReference>
<feature type="domain" description="SNRNP25 ubiquitin-like" evidence="1">
    <location>
        <begin position="59"/>
        <end position="145"/>
    </location>
</feature>
<dbReference type="AlphaFoldDB" id="A0A6J1NFD0"/>
<gene>
    <name evidence="3" type="primary">LOC112051886</name>
</gene>
<dbReference type="OrthoDB" id="72819at2759"/>
<keyword evidence="3" id="KW-0687">Ribonucleoprotein</keyword>
<dbReference type="SUPFAM" id="SSF54236">
    <property type="entry name" value="Ubiquitin-like"/>
    <property type="match status" value="1"/>
</dbReference>
<dbReference type="GeneID" id="112051886"/>
<dbReference type="InterPro" id="IPR039690">
    <property type="entry name" value="SNRNP25"/>
</dbReference>
<dbReference type="InterPro" id="IPR029071">
    <property type="entry name" value="Ubiquitin-like_domsf"/>
</dbReference>
<dbReference type="InterPro" id="IPR040610">
    <property type="entry name" value="SNRNP25_ubiquitin"/>
</dbReference>
<proteinExistence type="predicted"/>
<reference evidence="3" key="1">
    <citation type="submission" date="2025-08" db="UniProtKB">
        <authorList>
            <consortium name="RefSeq"/>
        </authorList>
    </citation>
    <scope>IDENTIFICATION</scope>
</reference>
<protein>
    <submittedName>
        <fullName evidence="3">U11/U12 small nuclear ribonucleoprotein 25 kDa protein isoform X1</fullName>
    </submittedName>
</protein>
<keyword evidence="2" id="KW-1185">Reference proteome</keyword>
<dbReference type="GO" id="GO:0000398">
    <property type="term" value="P:mRNA splicing, via spliceosome"/>
    <property type="evidence" value="ECO:0007669"/>
    <property type="project" value="InterPro"/>
</dbReference>
<evidence type="ECO:0000313" key="3">
    <source>
        <dbReference type="RefSeq" id="XP_023946480.2"/>
    </source>
</evidence>
<organism evidence="2 3">
    <name type="scientific">Bicyclus anynana</name>
    <name type="common">Squinting bush brown butterfly</name>
    <dbReference type="NCBI Taxonomy" id="110368"/>
    <lineage>
        <taxon>Eukaryota</taxon>
        <taxon>Metazoa</taxon>
        <taxon>Ecdysozoa</taxon>
        <taxon>Arthropoda</taxon>
        <taxon>Hexapoda</taxon>
        <taxon>Insecta</taxon>
        <taxon>Pterygota</taxon>
        <taxon>Neoptera</taxon>
        <taxon>Endopterygota</taxon>
        <taxon>Lepidoptera</taxon>
        <taxon>Glossata</taxon>
        <taxon>Ditrysia</taxon>
        <taxon>Papilionoidea</taxon>
        <taxon>Nymphalidae</taxon>
        <taxon>Satyrinae</taxon>
        <taxon>Satyrini</taxon>
        <taxon>Mycalesina</taxon>
        <taxon>Bicyclus</taxon>
    </lineage>
</organism>
<name>A0A6J1NFD0_BICAN</name>
<dbReference type="Gene3D" id="3.10.20.90">
    <property type="entry name" value="Phosphatidylinositol 3-kinase Catalytic Subunit, Chain A, domain 1"/>
    <property type="match status" value="1"/>
</dbReference>
<dbReference type="Pfam" id="PF18036">
    <property type="entry name" value="Ubiquitin_4"/>
    <property type="match status" value="1"/>
</dbReference>
<evidence type="ECO:0000313" key="2">
    <source>
        <dbReference type="Proteomes" id="UP001652582"/>
    </source>
</evidence>
<dbReference type="PANTHER" id="PTHR14942">
    <property type="entry name" value="U11/U12 SMALL NUCLEAR RIBONUCLEOPROTEIN 25 KDA PROTEIN"/>
    <property type="match status" value="1"/>
</dbReference>
<evidence type="ECO:0000259" key="1">
    <source>
        <dbReference type="Pfam" id="PF18036"/>
    </source>
</evidence>
<dbReference type="KEGG" id="bany:112051886"/>
<dbReference type="PANTHER" id="PTHR14942:SF0">
    <property type="entry name" value="U11_U12 SMALL NUCLEAR RIBONUCLEOPROTEIN 25 KDA PROTEIN"/>
    <property type="match status" value="1"/>
</dbReference>